<feature type="compositionally biased region" description="Polar residues" evidence="1">
    <location>
        <begin position="15"/>
        <end position="26"/>
    </location>
</feature>
<evidence type="ECO:0000313" key="2">
    <source>
        <dbReference type="EMBL" id="CAL1400821.1"/>
    </source>
</evidence>
<dbReference type="AlphaFoldDB" id="A0AAV2FR25"/>
<organism evidence="2 3">
    <name type="scientific">Linum trigynum</name>
    <dbReference type="NCBI Taxonomy" id="586398"/>
    <lineage>
        <taxon>Eukaryota</taxon>
        <taxon>Viridiplantae</taxon>
        <taxon>Streptophyta</taxon>
        <taxon>Embryophyta</taxon>
        <taxon>Tracheophyta</taxon>
        <taxon>Spermatophyta</taxon>
        <taxon>Magnoliopsida</taxon>
        <taxon>eudicotyledons</taxon>
        <taxon>Gunneridae</taxon>
        <taxon>Pentapetalae</taxon>
        <taxon>rosids</taxon>
        <taxon>fabids</taxon>
        <taxon>Malpighiales</taxon>
        <taxon>Linaceae</taxon>
        <taxon>Linum</taxon>
    </lineage>
</organism>
<gene>
    <name evidence="2" type="ORF">LTRI10_LOCUS40924</name>
</gene>
<dbReference type="EMBL" id="OZ034820">
    <property type="protein sequence ID" value="CAL1400821.1"/>
    <property type="molecule type" value="Genomic_DNA"/>
</dbReference>
<feature type="region of interest" description="Disordered" evidence="1">
    <location>
        <begin position="1"/>
        <end position="26"/>
    </location>
</feature>
<reference evidence="2 3" key="1">
    <citation type="submission" date="2024-04" db="EMBL/GenBank/DDBJ databases">
        <authorList>
            <person name="Fracassetti M."/>
        </authorList>
    </citation>
    <scope>NUCLEOTIDE SEQUENCE [LARGE SCALE GENOMIC DNA]</scope>
</reference>
<keyword evidence="3" id="KW-1185">Reference proteome</keyword>
<evidence type="ECO:0000313" key="3">
    <source>
        <dbReference type="Proteomes" id="UP001497516"/>
    </source>
</evidence>
<feature type="compositionally biased region" description="Acidic residues" evidence="1">
    <location>
        <begin position="1"/>
        <end position="11"/>
    </location>
</feature>
<dbReference type="Proteomes" id="UP001497516">
    <property type="component" value="Chromosome 7"/>
</dbReference>
<evidence type="ECO:0000256" key="1">
    <source>
        <dbReference type="SAM" id="MobiDB-lite"/>
    </source>
</evidence>
<protein>
    <submittedName>
        <fullName evidence="2">Uncharacterized protein</fullName>
    </submittedName>
</protein>
<sequence length="83" mass="8688">MVAHDDGEDLCGFEQQPSTNLADNNSSSQIAAGLDISTSRKTLLNGAGTSSSTGEGKLRILKAIVEGRDEMSRTVPSSTKSFV</sequence>
<name>A0AAV2FR25_9ROSI</name>
<proteinExistence type="predicted"/>
<accession>A0AAV2FR25</accession>